<reference evidence="2 3" key="1">
    <citation type="submission" date="2024-03" db="EMBL/GenBank/DDBJ databases">
        <title>The Acrasis kona genome and developmental transcriptomes reveal deep origins of eukaryotic multicellular pathways.</title>
        <authorList>
            <person name="Sheikh S."/>
            <person name="Fu C.-J."/>
            <person name="Brown M.W."/>
            <person name="Baldauf S.L."/>
        </authorList>
    </citation>
    <scope>NUCLEOTIDE SEQUENCE [LARGE SCALE GENOMIC DNA]</scope>
    <source>
        <strain evidence="2 3">ATCC MYA-3509</strain>
    </source>
</reference>
<gene>
    <name evidence="2" type="ORF">AKO1_009436</name>
</gene>
<evidence type="ECO:0000313" key="2">
    <source>
        <dbReference type="EMBL" id="KAL0490035.1"/>
    </source>
</evidence>
<protein>
    <submittedName>
        <fullName evidence="2">ATP synthase subunit alpha</fullName>
    </submittedName>
</protein>
<keyword evidence="3" id="KW-1185">Reference proteome</keyword>
<name>A0AAW2ZMM9_9EUKA</name>
<proteinExistence type="predicted"/>
<organism evidence="2 3">
    <name type="scientific">Acrasis kona</name>
    <dbReference type="NCBI Taxonomy" id="1008807"/>
    <lineage>
        <taxon>Eukaryota</taxon>
        <taxon>Discoba</taxon>
        <taxon>Heterolobosea</taxon>
        <taxon>Tetramitia</taxon>
        <taxon>Eutetramitia</taxon>
        <taxon>Acrasidae</taxon>
        <taxon>Acrasis</taxon>
    </lineage>
</organism>
<evidence type="ECO:0000256" key="1">
    <source>
        <dbReference type="SAM" id="MobiDB-lite"/>
    </source>
</evidence>
<dbReference type="AlphaFoldDB" id="A0AAW2ZMM9"/>
<feature type="region of interest" description="Disordered" evidence="1">
    <location>
        <begin position="1"/>
        <end position="63"/>
    </location>
</feature>
<comment type="caution">
    <text evidence="2">The sequence shown here is derived from an EMBL/GenBank/DDBJ whole genome shotgun (WGS) entry which is preliminary data.</text>
</comment>
<feature type="compositionally biased region" description="Polar residues" evidence="1">
    <location>
        <begin position="13"/>
        <end position="36"/>
    </location>
</feature>
<sequence length="205" mass="23306">MFSNLHWAVNDMSPRNMSPRAQSVFSTSPRPSTPTKRNFEEFRSEQSIQENSHKDINQGGESLYNRSVRARTVSDATNPYLSRNVMNNHLISSSLPNGQDNMIYSNTVYDKVLSPQNEYQFSLFGQDTESTAIQSFLSDDNMTEDLQFHQPLNQPLQVDQTLTPSGHGQRPAMDLSPVFNLQEFRMNSNDPLAMSEPSLFDFDSI</sequence>
<evidence type="ECO:0000313" key="3">
    <source>
        <dbReference type="Proteomes" id="UP001431209"/>
    </source>
</evidence>
<dbReference type="Proteomes" id="UP001431209">
    <property type="component" value="Unassembled WGS sequence"/>
</dbReference>
<dbReference type="EMBL" id="JAOPGA020001632">
    <property type="protein sequence ID" value="KAL0490035.1"/>
    <property type="molecule type" value="Genomic_DNA"/>
</dbReference>
<accession>A0AAW2ZMM9</accession>